<keyword evidence="4 10" id="KW-0067">ATP-binding</keyword>
<dbReference type="SUPFAM" id="SSF52540">
    <property type="entry name" value="P-loop containing nucleoside triphosphate hydrolases"/>
    <property type="match status" value="1"/>
</dbReference>
<dbReference type="GO" id="GO:0016887">
    <property type="term" value="F:ATP hydrolysis activity"/>
    <property type="evidence" value="ECO:0007669"/>
    <property type="project" value="InterPro"/>
</dbReference>
<feature type="transmembrane region" description="Helical" evidence="7">
    <location>
        <begin position="78"/>
        <end position="99"/>
    </location>
</feature>
<dbReference type="InterPro" id="IPR003439">
    <property type="entry name" value="ABC_transporter-like_ATP-bd"/>
</dbReference>
<evidence type="ECO:0000256" key="6">
    <source>
        <dbReference type="ARBA" id="ARBA00023136"/>
    </source>
</evidence>
<dbReference type="InterPro" id="IPR017871">
    <property type="entry name" value="ABC_transporter-like_CS"/>
</dbReference>
<reference evidence="10" key="1">
    <citation type="submission" date="2023-07" db="EMBL/GenBank/DDBJ databases">
        <authorList>
            <person name="Pelsma A.J. K."/>
        </authorList>
    </citation>
    <scope>NUCLEOTIDE SEQUENCE</scope>
</reference>
<feature type="domain" description="ABC transmembrane type-1" evidence="9">
    <location>
        <begin position="34"/>
        <end position="292"/>
    </location>
</feature>
<protein>
    <submittedName>
        <fullName evidence="10">Heterocyst differentiation ATP-binding protein HepA</fullName>
    </submittedName>
</protein>
<dbReference type="PANTHER" id="PTHR24221">
    <property type="entry name" value="ATP-BINDING CASSETTE SUB-FAMILY B"/>
    <property type="match status" value="1"/>
</dbReference>
<dbReference type="CDD" id="cd03228">
    <property type="entry name" value="ABCC_MRP_Like"/>
    <property type="match status" value="1"/>
</dbReference>
<dbReference type="InterPro" id="IPR011527">
    <property type="entry name" value="ABC1_TM_dom"/>
</dbReference>
<keyword evidence="6 7" id="KW-0472">Membrane</keyword>
<dbReference type="PROSITE" id="PS50929">
    <property type="entry name" value="ABC_TM1F"/>
    <property type="match status" value="1"/>
</dbReference>
<dbReference type="PROSITE" id="PS50893">
    <property type="entry name" value="ABC_TRANSPORTER_2"/>
    <property type="match status" value="1"/>
</dbReference>
<dbReference type="InterPro" id="IPR003593">
    <property type="entry name" value="AAA+_ATPase"/>
</dbReference>
<gene>
    <name evidence="10" type="primary">hepA</name>
    <name evidence="10" type="ORF">AMST5_03899</name>
</gene>
<dbReference type="SMART" id="SM00382">
    <property type="entry name" value="AAA"/>
    <property type="match status" value="1"/>
</dbReference>
<evidence type="ECO:0000256" key="7">
    <source>
        <dbReference type="SAM" id="Phobius"/>
    </source>
</evidence>
<feature type="transmembrane region" description="Helical" evidence="7">
    <location>
        <begin position="37"/>
        <end position="58"/>
    </location>
</feature>
<evidence type="ECO:0000259" key="9">
    <source>
        <dbReference type="PROSITE" id="PS50929"/>
    </source>
</evidence>
<keyword evidence="2 7" id="KW-0812">Transmembrane</keyword>
<dbReference type="InterPro" id="IPR036640">
    <property type="entry name" value="ABC1_TM_sf"/>
</dbReference>
<sequence length="601" mass="64955">MNSTKSTLAVTDAFLEILRFWAALVEQAGYRKLLTASVLNLLSGLSEGLALLCLIPLLQALDASSGQPQGLRMRGFAQFIGVQPNLAVVLAVFLALAVVRSLLNRQSAIYLTTLKLNFLRDVEVRLYSAIAHANWLFLRRKRPADLLAALTSDIDRLDSAVYYALQMPGRALTIAAHVAAAWMIAPSFTVCALGTGVLFAWLVRSRLVESLHLGETLSDAYRNYYHMVSQFLAGLKITKSFVAEDRYVAAFAKSVSELRENILLFTRNQANARLLQELAGAGAVTLLLGVGAGILLMPTADVLVLALILYRLLPLVQGLQGDAQELLHAAPAAQATFELLATCMAAREGSDGATLQCLELRDELRLEHVGFKHSESDVPTLRNVSFRLPAGTLTVLYGPSGAGKSTLLDLLAGLASPDEGRIWIDGRELTDRSAKSWRASVAYVLQEAFLFHDTIRENLRVANPNASEEALIQAVGAVGAATFVEALPQGMDTIVGDRGARLSGGERQRLAIARALLKNPSLLILDEPTNSLDPQSEQVVLGSIEALRGKVTMILVTHSPERVKAPDQMLRMEAGTLEAIRCKAFSRPASQASAPFVNVDS</sequence>
<dbReference type="Pfam" id="PF00005">
    <property type="entry name" value="ABC_tran"/>
    <property type="match status" value="1"/>
</dbReference>
<dbReference type="PANTHER" id="PTHR24221:SF654">
    <property type="entry name" value="ATP-BINDING CASSETTE SUB-FAMILY B MEMBER 6"/>
    <property type="match status" value="1"/>
</dbReference>
<evidence type="ECO:0000256" key="4">
    <source>
        <dbReference type="ARBA" id="ARBA00022840"/>
    </source>
</evidence>
<evidence type="ECO:0000313" key="10">
    <source>
        <dbReference type="EMBL" id="CAJ0888697.1"/>
    </source>
</evidence>
<dbReference type="GO" id="GO:0016020">
    <property type="term" value="C:membrane"/>
    <property type="evidence" value="ECO:0007669"/>
    <property type="project" value="UniProtKB-SubCell"/>
</dbReference>
<dbReference type="GO" id="GO:0140359">
    <property type="term" value="F:ABC-type transporter activity"/>
    <property type="evidence" value="ECO:0007669"/>
    <property type="project" value="InterPro"/>
</dbReference>
<accession>A0AA48M692</accession>
<dbReference type="EMBL" id="OY288114">
    <property type="protein sequence ID" value="CAJ0888697.1"/>
    <property type="molecule type" value="Genomic_DNA"/>
</dbReference>
<feature type="domain" description="ABC transporter" evidence="8">
    <location>
        <begin position="364"/>
        <end position="599"/>
    </location>
</feature>
<dbReference type="PROSITE" id="PS00211">
    <property type="entry name" value="ABC_TRANSPORTER_1"/>
    <property type="match status" value="1"/>
</dbReference>
<comment type="subcellular location">
    <subcellularLocation>
        <location evidence="1">Membrane</location>
        <topology evidence="1">Multi-pass membrane protein</topology>
    </subcellularLocation>
</comment>
<dbReference type="SUPFAM" id="SSF90123">
    <property type="entry name" value="ABC transporter transmembrane region"/>
    <property type="match status" value="1"/>
</dbReference>
<dbReference type="InterPro" id="IPR027417">
    <property type="entry name" value="P-loop_NTPase"/>
</dbReference>
<feature type="transmembrane region" description="Helical" evidence="7">
    <location>
        <begin position="174"/>
        <end position="203"/>
    </location>
</feature>
<proteinExistence type="predicted"/>
<evidence type="ECO:0000256" key="3">
    <source>
        <dbReference type="ARBA" id="ARBA00022741"/>
    </source>
</evidence>
<dbReference type="InterPro" id="IPR039421">
    <property type="entry name" value="Type_1_exporter"/>
</dbReference>
<organism evidence="10">
    <name type="scientific">freshwater sediment metagenome</name>
    <dbReference type="NCBI Taxonomy" id="556182"/>
    <lineage>
        <taxon>unclassified sequences</taxon>
        <taxon>metagenomes</taxon>
        <taxon>ecological metagenomes</taxon>
    </lineage>
</organism>
<dbReference type="Gene3D" id="1.20.1560.10">
    <property type="entry name" value="ABC transporter type 1, transmembrane domain"/>
    <property type="match status" value="1"/>
</dbReference>
<dbReference type="Pfam" id="PF00664">
    <property type="entry name" value="ABC_membrane"/>
    <property type="match status" value="1"/>
</dbReference>
<dbReference type="AlphaFoldDB" id="A0AA48M692"/>
<evidence type="ECO:0000256" key="1">
    <source>
        <dbReference type="ARBA" id="ARBA00004141"/>
    </source>
</evidence>
<evidence type="ECO:0000256" key="2">
    <source>
        <dbReference type="ARBA" id="ARBA00022692"/>
    </source>
</evidence>
<dbReference type="Gene3D" id="3.40.50.300">
    <property type="entry name" value="P-loop containing nucleotide triphosphate hydrolases"/>
    <property type="match status" value="1"/>
</dbReference>
<evidence type="ECO:0000256" key="5">
    <source>
        <dbReference type="ARBA" id="ARBA00022989"/>
    </source>
</evidence>
<keyword evidence="5 7" id="KW-1133">Transmembrane helix</keyword>
<dbReference type="GO" id="GO:0034040">
    <property type="term" value="F:ATPase-coupled lipid transmembrane transporter activity"/>
    <property type="evidence" value="ECO:0007669"/>
    <property type="project" value="TreeGrafter"/>
</dbReference>
<dbReference type="GO" id="GO:0005524">
    <property type="term" value="F:ATP binding"/>
    <property type="evidence" value="ECO:0007669"/>
    <property type="project" value="UniProtKB-KW"/>
</dbReference>
<name>A0AA48M692_9ZZZZ</name>
<keyword evidence="3" id="KW-0547">Nucleotide-binding</keyword>
<evidence type="ECO:0000259" key="8">
    <source>
        <dbReference type="PROSITE" id="PS50893"/>
    </source>
</evidence>